<keyword evidence="1" id="KW-1277">Toxin-antitoxin system</keyword>
<organism evidence="2 3">
    <name type="scientific">Pseudomonas neuropathica</name>
    <dbReference type="NCBI Taxonomy" id="2730425"/>
    <lineage>
        <taxon>Bacteria</taxon>
        <taxon>Pseudomonadati</taxon>
        <taxon>Pseudomonadota</taxon>
        <taxon>Gammaproteobacteria</taxon>
        <taxon>Pseudomonadales</taxon>
        <taxon>Pseudomonadaceae</taxon>
        <taxon>Pseudomonas</taxon>
    </lineage>
</organism>
<dbReference type="InterPro" id="IPR035093">
    <property type="entry name" value="RelE/ParE_toxin_dom_sf"/>
</dbReference>
<dbReference type="InterPro" id="IPR007712">
    <property type="entry name" value="RelE/ParE_toxin"/>
</dbReference>
<dbReference type="Gene3D" id="3.30.2310.20">
    <property type="entry name" value="RelE-like"/>
    <property type="match status" value="1"/>
</dbReference>
<accession>A0ABS0BMX7</accession>
<reference evidence="2 3" key="1">
    <citation type="submission" date="2020-08" db="EMBL/GenBank/DDBJ databases">
        <title>Description of novel Pseudomonas species.</title>
        <authorList>
            <person name="Duman M."/>
            <person name="Mulet M."/>
            <person name="Altun S."/>
            <person name="Saticioglu I.B."/>
            <person name="Lalucat J."/>
            <person name="Garcia-Valdes E."/>
        </authorList>
    </citation>
    <scope>NUCLEOTIDE SEQUENCE [LARGE SCALE GENOMIC DNA]</scope>
    <source>
        <strain evidence="2 3">P155</strain>
    </source>
</reference>
<evidence type="ECO:0000313" key="3">
    <source>
        <dbReference type="Proteomes" id="UP000722111"/>
    </source>
</evidence>
<name>A0ABS0BMX7_9PSED</name>
<keyword evidence="3" id="KW-1185">Reference proteome</keyword>
<dbReference type="EMBL" id="JACOPX010000015">
    <property type="protein sequence ID" value="MBF6035805.1"/>
    <property type="molecule type" value="Genomic_DNA"/>
</dbReference>
<sequence length="114" mass="13114">MTKFTVRYTEIAQQSIEDQIEHLADYHGLQSAFQRVDAVVDIITDKLASTPYGYPVSPQMSELGVMQYRELNTDDYRVFYEILDEDQTVAVGLVLRGKQSVERALVRYCLLKAF</sequence>
<gene>
    <name evidence="2" type="ORF">H8F23_21365</name>
</gene>
<protein>
    <submittedName>
        <fullName evidence="2">Type II toxin-antitoxin system RelE/ParE family toxin</fullName>
    </submittedName>
</protein>
<comment type="caution">
    <text evidence="2">The sequence shown here is derived from an EMBL/GenBank/DDBJ whole genome shotgun (WGS) entry which is preliminary data.</text>
</comment>
<dbReference type="RefSeq" id="WP_194935688.1">
    <property type="nucleotide sequence ID" value="NZ_JACOPX010000015.1"/>
</dbReference>
<evidence type="ECO:0000313" key="2">
    <source>
        <dbReference type="EMBL" id="MBF6035805.1"/>
    </source>
</evidence>
<dbReference type="Pfam" id="PF05016">
    <property type="entry name" value="ParE_toxin"/>
    <property type="match status" value="1"/>
</dbReference>
<dbReference type="Proteomes" id="UP000722111">
    <property type="component" value="Unassembled WGS sequence"/>
</dbReference>
<evidence type="ECO:0000256" key="1">
    <source>
        <dbReference type="ARBA" id="ARBA00022649"/>
    </source>
</evidence>
<proteinExistence type="predicted"/>